<feature type="transmembrane region" description="Helical" evidence="2">
    <location>
        <begin position="207"/>
        <end position="230"/>
    </location>
</feature>
<name>A0A0E0LUU7_ORYPU</name>
<protein>
    <submittedName>
        <fullName evidence="3">Uncharacterized protein</fullName>
    </submittedName>
</protein>
<dbReference type="OMA" id="LCLTGVY"/>
<dbReference type="AlphaFoldDB" id="A0A0E0LUU7"/>
<keyword evidence="2" id="KW-1133">Transmembrane helix</keyword>
<evidence type="ECO:0000256" key="1">
    <source>
        <dbReference type="SAM" id="MobiDB-lite"/>
    </source>
</evidence>
<evidence type="ECO:0000313" key="3">
    <source>
        <dbReference type="EnsemblPlants" id="OPUNC08G12900.1"/>
    </source>
</evidence>
<proteinExistence type="predicted"/>
<dbReference type="HOGENOM" id="CLU_086509_0_0_1"/>
<dbReference type="STRING" id="4537.A0A0E0LUU7"/>
<keyword evidence="4" id="KW-1185">Reference proteome</keyword>
<dbReference type="PANTHER" id="PTHR35508">
    <property type="entry name" value="VOLTAGE-DEPENDENT L-TYPE CALCIUM CHANNEL SUBUNIT"/>
    <property type="match status" value="1"/>
</dbReference>
<dbReference type="EnsemblPlants" id="OPUNC08G12900.1">
    <property type="protein sequence ID" value="OPUNC08G12900.1"/>
    <property type="gene ID" value="OPUNC08G12900"/>
</dbReference>
<reference evidence="3" key="1">
    <citation type="submission" date="2015-04" db="UniProtKB">
        <authorList>
            <consortium name="EnsemblPlants"/>
        </authorList>
    </citation>
    <scope>IDENTIFICATION</scope>
</reference>
<keyword evidence="2" id="KW-0472">Membrane</keyword>
<feature type="compositionally biased region" description="Low complexity" evidence="1">
    <location>
        <begin position="1"/>
        <end position="13"/>
    </location>
</feature>
<feature type="transmembrane region" description="Helical" evidence="2">
    <location>
        <begin position="179"/>
        <end position="201"/>
    </location>
</feature>
<accession>A0A0E0LUU7</accession>
<keyword evidence="2" id="KW-0812">Transmembrane</keyword>
<dbReference type="Gramene" id="OPUNC08G12900.1">
    <property type="protein sequence ID" value="OPUNC08G12900.1"/>
    <property type="gene ID" value="OPUNC08G12900"/>
</dbReference>
<reference evidence="3" key="2">
    <citation type="submission" date="2018-05" db="EMBL/GenBank/DDBJ databases">
        <title>OpunRS2 (Oryza punctata Reference Sequence Version 2).</title>
        <authorList>
            <person name="Zhang J."/>
            <person name="Kudrna D."/>
            <person name="Lee S."/>
            <person name="Talag J."/>
            <person name="Welchert J."/>
            <person name="Wing R.A."/>
        </authorList>
    </citation>
    <scope>NUCLEOTIDE SEQUENCE [LARGE SCALE GENOMIC DNA]</scope>
</reference>
<sequence>MEESDAAAAAADANTPNGEASGGSGRPVEVSSREEEEDTLPGVLRSFVDGVCSQGGGGEPLLRRIRAASCETAPRLREASRNSARDLLEWTRRGSGLRAILVISVSEPPPPRPAARRPHFPLSAWDAYEWDSGYHADRVGTITLIALTGLLIFMFFLLVATTNAVVVSILMSLAAAGGFLAMFFACLVAVYIGVVSVAIFVISTTVISAIVGVMIATGWLGFFWMIWFAARKSMDLTKHSIGVTNSAIQSYNASRHAKKPID</sequence>
<evidence type="ECO:0000256" key="2">
    <source>
        <dbReference type="SAM" id="Phobius"/>
    </source>
</evidence>
<organism evidence="3">
    <name type="scientific">Oryza punctata</name>
    <name type="common">Red rice</name>
    <dbReference type="NCBI Taxonomy" id="4537"/>
    <lineage>
        <taxon>Eukaryota</taxon>
        <taxon>Viridiplantae</taxon>
        <taxon>Streptophyta</taxon>
        <taxon>Embryophyta</taxon>
        <taxon>Tracheophyta</taxon>
        <taxon>Spermatophyta</taxon>
        <taxon>Magnoliopsida</taxon>
        <taxon>Liliopsida</taxon>
        <taxon>Poales</taxon>
        <taxon>Poaceae</taxon>
        <taxon>BOP clade</taxon>
        <taxon>Oryzoideae</taxon>
        <taxon>Oryzeae</taxon>
        <taxon>Oryzinae</taxon>
        <taxon>Oryza</taxon>
    </lineage>
</organism>
<dbReference type="PANTHER" id="PTHR35508:SF1">
    <property type="entry name" value="VOLTAGE-DEPENDENT L-TYPE CALCIUM CHANNEL SUBUNIT"/>
    <property type="match status" value="1"/>
</dbReference>
<evidence type="ECO:0000313" key="4">
    <source>
        <dbReference type="Proteomes" id="UP000026962"/>
    </source>
</evidence>
<dbReference type="eggNOG" id="ENOG502RYAW">
    <property type="taxonomic scope" value="Eukaryota"/>
</dbReference>
<feature type="transmembrane region" description="Helical" evidence="2">
    <location>
        <begin position="144"/>
        <end position="167"/>
    </location>
</feature>
<feature type="region of interest" description="Disordered" evidence="1">
    <location>
        <begin position="1"/>
        <end position="40"/>
    </location>
</feature>
<dbReference type="Proteomes" id="UP000026962">
    <property type="component" value="Chromosome 8"/>
</dbReference>